<dbReference type="AlphaFoldDB" id="A0A4Y6VAC5"/>
<organism evidence="2 3">
    <name type="scientific">Neokomagataea tanensis</name>
    <dbReference type="NCBI Taxonomy" id="661191"/>
    <lineage>
        <taxon>Bacteria</taxon>
        <taxon>Pseudomonadati</taxon>
        <taxon>Pseudomonadota</taxon>
        <taxon>Alphaproteobacteria</taxon>
        <taxon>Acetobacterales</taxon>
        <taxon>Acetobacteraceae</taxon>
        <taxon>Neokomagataea</taxon>
    </lineage>
</organism>
<gene>
    <name evidence="2" type="ORF">D5366_09550</name>
</gene>
<dbReference type="InterPro" id="IPR006016">
    <property type="entry name" value="UspA"/>
</dbReference>
<reference evidence="2 3" key="1">
    <citation type="submission" date="2018-09" db="EMBL/GenBank/DDBJ databases">
        <title>The complete genome sequence of Neokomagataea tanensis NBRC 106556(T).</title>
        <authorList>
            <person name="Chua K.-O."/>
            <person name="See-Too W.-S."/>
            <person name="Hong K.-W."/>
            <person name="Yin W.-F."/>
            <person name="Chan K.-G."/>
        </authorList>
    </citation>
    <scope>NUCLEOTIDE SEQUENCE [LARGE SCALE GENOMIC DNA]</scope>
    <source>
        <strain evidence="3">AH13 \ NBRC 106556</strain>
    </source>
</reference>
<dbReference type="RefSeq" id="WP_141493304.1">
    <property type="nucleotide sequence ID" value="NZ_CP032485.1"/>
</dbReference>
<dbReference type="KEGG" id="ntn:D5366_09550"/>
<dbReference type="Pfam" id="PF00582">
    <property type="entry name" value="Usp"/>
    <property type="match status" value="1"/>
</dbReference>
<dbReference type="Gene3D" id="3.40.50.12370">
    <property type="match status" value="1"/>
</dbReference>
<feature type="domain" description="UspA" evidence="1">
    <location>
        <begin position="217"/>
        <end position="294"/>
    </location>
</feature>
<sequence length="295" mass="31568">MLVDIKNILLPLNGTGDLDAVMSVAQNLAQRFTAHLSAVVVGSDPSEIAALAGGGISAGMVTEMIENATSEAERNAIIIGHNFQRFVADNDITLIDPTSMGLTSANGRTASFEVLDGIDYDAMAWRSRLADMTLVPTLTSTSDPRASATLHSILFDSGRPLVIAPPTAPEHVGRRISIAWNGTAEASLALRCILPWAHDAEAIEVVTSPDYQRRGPEAEDVVRYLRLHGITATSRSCEPVKKDIGAGLLKAAEDFGADMLALGAYSHSPRFRQILLGGVTRHVLENMKLTVLMSR</sequence>
<dbReference type="SUPFAM" id="SSF52402">
    <property type="entry name" value="Adenine nucleotide alpha hydrolases-like"/>
    <property type="match status" value="1"/>
</dbReference>
<dbReference type="Proteomes" id="UP000317214">
    <property type="component" value="Chromosome"/>
</dbReference>
<proteinExistence type="predicted"/>
<dbReference type="EMBL" id="CP032485">
    <property type="protein sequence ID" value="QDH25417.1"/>
    <property type="molecule type" value="Genomic_DNA"/>
</dbReference>
<evidence type="ECO:0000313" key="2">
    <source>
        <dbReference type="EMBL" id="QDH25417.1"/>
    </source>
</evidence>
<dbReference type="CDD" id="cd00293">
    <property type="entry name" value="USP-like"/>
    <property type="match status" value="1"/>
</dbReference>
<keyword evidence="3" id="KW-1185">Reference proteome</keyword>
<name>A0A4Y6VAC5_9PROT</name>
<evidence type="ECO:0000313" key="3">
    <source>
        <dbReference type="Proteomes" id="UP000317214"/>
    </source>
</evidence>
<protein>
    <submittedName>
        <fullName evidence="2">Universal stress protein</fullName>
    </submittedName>
</protein>
<evidence type="ECO:0000259" key="1">
    <source>
        <dbReference type="Pfam" id="PF00582"/>
    </source>
</evidence>
<dbReference type="OrthoDB" id="9804721at2"/>
<accession>A0A4Y6VAC5</accession>